<accession>A0A363NT60</accession>
<proteinExistence type="predicted"/>
<dbReference type="OrthoDB" id="7342920at2"/>
<reference evidence="1 2" key="1">
    <citation type="submission" date="2018-04" db="EMBL/GenBank/DDBJ databases">
        <title>Sphingobacterium sp. M46 Genome.</title>
        <authorList>
            <person name="Cheng J."/>
            <person name="Li Y."/>
        </authorList>
    </citation>
    <scope>NUCLEOTIDE SEQUENCE [LARGE SCALE GENOMIC DNA]</scope>
    <source>
        <strain evidence="1 2">M46</strain>
    </source>
</reference>
<comment type="caution">
    <text evidence="1">The sequence shown here is derived from an EMBL/GenBank/DDBJ whole genome shotgun (WGS) entry which is preliminary data.</text>
</comment>
<sequence>MEILLRKSSSGSSRKWYHNNGQIEITGQYANGDKTDQWNWYGKNGKLLKKVGILAEKNGKWRVYRIETEQLKSIR</sequence>
<name>A0A363NT60_9SPHI</name>
<protein>
    <submittedName>
        <fullName evidence="1">Uncharacterized protein</fullName>
    </submittedName>
</protein>
<dbReference type="AlphaFoldDB" id="A0A363NT60"/>
<evidence type="ECO:0000313" key="1">
    <source>
        <dbReference type="EMBL" id="PUV23918.1"/>
    </source>
</evidence>
<gene>
    <name evidence="1" type="ORF">DCO56_11060</name>
</gene>
<dbReference type="SUPFAM" id="SSF82185">
    <property type="entry name" value="Histone H3 K4-specific methyltransferase SET7/9 N-terminal domain"/>
    <property type="match status" value="1"/>
</dbReference>
<organism evidence="1 2">
    <name type="scientific">Sphingobacterium athyrii</name>
    <dbReference type="NCBI Taxonomy" id="2152717"/>
    <lineage>
        <taxon>Bacteria</taxon>
        <taxon>Pseudomonadati</taxon>
        <taxon>Bacteroidota</taxon>
        <taxon>Sphingobacteriia</taxon>
        <taxon>Sphingobacteriales</taxon>
        <taxon>Sphingobacteriaceae</taxon>
        <taxon>Sphingobacterium</taxon>
    </lineage>
</organism>
<evidence type="ECO:0000313" key="2">
    <source>
        <dbReference type="Proteomes" id="UP000250831"/>
    </source>
</evidence>
<dbReference type="Proteomes" id="UP000250831">
    <property type="component" value="Unassembled WGS sequence"/>
</dbReference>
<dbReference type="EMBL" id="QCXX01000003">
    <property type="protein sequence ID" value="PUV23918.1"/>
    <property type="molecule type" value="Genomic_DNA"/>
</dbReference>
<dbReference type="Gene3D" id="3.90.930.1">
    <property type="match status" value="1"/>
</dbReference>
<keyword evidence="2" id="KW-1185">Reference proteome</keyword>
<dbReference type="RefSeq" id="WP_108633847.1">
    <property type="nucleotide sequence ID" value="NZ_DAMCKI010000002.1"/>
</dbReference>